<name>P72850_SYNY3</name>
<evidence type="ECO:0000313" key="2">
    <source>
        <dbReference type="Proteomes" id="UP000001425"/>
    </source>
</evidence>
<dbReference type="KEGG" id="syn:slr1307"/>
<dbReference type="eggNOG" id="ENOG502Z8TC">
    <property type="taxonomic scope" value="Bacteria"/>
</dbReference>
<reference evidence="1 2" key="2">
    <citation type="journal article" date="1996" name="DNA Res.">
        <title>Sequence analysis of the genome of the unicellular cyanobacterium Synechocystis sp. strain PCC6803. II. Sequence determination of the entire genome and assignment of potential protein-coding regions.</title>
        <authorList>
            <person name="Kaneko T."/>
            <person name="Sato S."/>
            <person name="Kotani H."/>
            <person name="Tanaka A."/>
            <person name="Asamizu E."/>
            <person name="Nakamura Y."/>
            <person name="Miyajima N."/>
            <person name="Hirosawa M."/>
            <person name="Sugiura M."/>
            <person name="Sasamoto S."/>
            <person name="Kimura T."/>
            <person name="Hosouchi T."/>
            <person name="Matsuno A."/>
            <person name="Muraki A."/>
            <person name="Nakazaki N."/>
            <person name="Naruo K."/>
            <person name="Okumura S."/>
            <person name="Shimpo S."/>
            <person name="Takeuchi C."/>
            <person name="Wada T."/>
            <person name="Watanabe A."/>
            <person name="Yamada M."/>
            <person name="Yasuda M."/>
            <person name="Tabata S."/>
        </authorList>
    </citation>
    <scope>NUCLEOTIDE SEQUENCE [LARGE SCALE GENOMIC DNA]</scope>
    <source>
        <strain evidence="2">ATCC 27184 / PCC 6803 / Kazusa</strain>
    </source>
</reference>
<sequence>MTYTTQQLLEILEQELRATCQGKRVLLSPGDRLDNPIMAKAINLDQVGKVFAYQDFRGQIHEYQRQHNVSGLVWRQCHFRGESIQFPELHNQLIAVEGDKEKLMAVKQEILAFWQRHTQQLNYWLIAHQHRPLRRESLAELWEQGEWAELDSTQQELFLGICWGNPVEYQYQWAKPNSGCHRIVATPDQPSGIKF</sequence>
<dbReference type="IntAct" id="P72850">
    <property type="interactions" value="5"/>
</dbReference>
<dbReference type="InParanoid" id="P72850"/>
<dbReference type="PIR" id="S74714">
    <property type="entry name" value="S74714"/>
</dbReference>
<dbReference type="Proteomes" id="UP000001425">
    <property type="component" value="Chromosome"/>
</dbReference>
<accession>P72850</accession>
<dbReference type="EMBL" id="BA000022">
    <property type="protein sequence ID" value="BAA16865.1"/>
    <property type="molecule type" value="Genomic_DNA"/>
</dbReference>
<proteinExistence type="predicted"/>
<gene>
    <name evidence="1" type="ordered locus">slr1307</name>
</gene>
<dbReference type="AlphaFoldDB" id="P72850"/>
<dbReference type="PaxDb" id="1148-1651939"/>
<dbReference type="EnsemblBacteria" id="BAA16865">
    <property type="protein sequence ID" value="BAA16865"/>
    <property type="gene ID" value="BAA16865"/>
</dbReference>
<evidence type="ECO:0000313" key="1">
    <source>
        <dbReference type="EMBL" id="BAA16865.1"/>
    </source>
</evidence>
<protein>
    <submittedName>
        <fullName evidence="1">Slr1307 protein</fullName>
    </submittedName>
</protein>
<reference evidence="1 2" key="1">
    <citation type="journal article" date="1995" name="DNA Res.">
        <title>Sequence analysis of the genome of the unicellular cyanobacterium Synechocystis sp. strain PCC6803. I. Sequence features in the 1 Mb region from map positions 64% to 92% of the genome.</title>
        <authorList>
            <person name="Kaneko T."/>
            <person name="Tanaka A."/>
            <person name="Sato S."/>
            <person name="Kotani H."/>
            <person name="Sazuka T."/>
            <person name="Miyajima N."/>
            <person name="Sugiura M."/>
            <person name="Tabata S."/>
        </authorList>
    </citation>
    <scope>NUCLEOTIDE SEQUENCE [LARGE SCALE GENOMIC DNA]</scope>
    <source>
        <strain evidence="2">ATCC 27184 / PCC 6803 / Kazusa</strain>
    </source>
</reference>
<dbReference type="STRING" id="1148.gene:10497723"/>
<organism evidence="1 2">
    <name type="scientific">Synechocystis sp. (strain ATCC 27184 / PCC 6803 / Kazusa)</name>
    <dbReference type="NCBI Taxonomy" id="1111708"/>
    <lineage>
        <taxon>Bacteria</taxon>
        <taxon>Bacillati</taxon>
        <taxon>Cyanobacteriota</taxon>
        <taxon>Cyanophyceae</taxon>
        <taxon>Synechococcales</taxon>
        <taxon>Merismopediaceae</taxon>
        <taxon>Synechocystis</taxon>
    </lineage>
</organism>
<keyword evidence="2" id="KW-1185">Reference proteome</keyword>